<dbReference type="PANTHER" id="PTHR11365">
    <property type="entry name" value="5-OXOPROLINASE RELATED"/>
    <property type="match status" value="1"/>
</dbReference>
<dbReference type="AlphaFoldDB" id="A0A1G6DV78"/>
<dbReference type="Proteomes" id="UP000199071">
    <property type="component" value="Unassembled WGS sequence"/>
</dbReference>
<feature type="domain" description="Hydantoinase/oxoprolinase N-terminal" evidence="2">
    <location>
        <begin position="6"/>
        <end position="182"/>
    </location>
</feature>
<evidence type="ECO:0000313" key="4">
    <source>
        <dbReference type="EMBL" id="SDB49097.1"/>
    </source>
</evidence>
<reference evidence="4 5" key="1">
    <citation type="submission" date="2016-10" db="EMBL/GenBank/DDBJ databases">
        <authorList>
            <person name="de Groot N.N."/>
        </authorList>
    </citation>
    <scope>NUCLEOTIDE SEQUENCE [LARGE SCALE GENOMIC DNA]</scope>
    <source>
        <strain evidence="4 5">ATCC 35022</strain>
    </source>
</reference>
<proteinExistence type="predicted"/>
<evidence type="ECO:0000259" key="1">
    <source>
        <dbReference type="Pfam" id="PF01968"/>
    </source>
</evidence>
<accession>A0A1G6DV78</accession>
<organism evidence="4 5">
    <name type="scientific">Bauldia litoralis</name>
    <dbReference type="NCBI Taxonomy" id="665467"/>
    <lineage>
        <taxon>Bacteria</taxon>
        <taxon>Pseudomonadati</taxon>
        <taxon>Pseudomonadota</taxon>
        <taxon>Alphaproteobacteria</taxon>
        <taxon>Hyphomicrobiales</taxon>
        <taxon>Kaistiaceae</taxon>
        <taxon>Bauldia</taxon>
    </lineage>
</organism>
<evidence type="ECO:0000313" key="5">
    <source>
        <dbReference type="Proteomes" id="UP000199071"/>
    </source>
</evidence>
<dbReference type="EMBL" id="FMXQ01000008">
    <property type="protein sequence ID" value="SDB49097.1"/>
    <property type="molecule type" value="Genomic_DNA"/>
</dbReference>
<dbReference type="STRING" id="665467.SAMN02982931_03834"/>
<keyword evidence="5" id="KW-1185">Reference proteome</keyword>
<gene>
    <name evidence="4" type="ORF">SAMN02982931_03834</name>
</gene>
<sequence>MRETGRIGVDIGGTFTDIVLFTDRGRTVSKKTPSTPDHPDRAVITGIRLALDEAGLQPGDIVGVLHGTTVGSNAILQKRGGRTGLVTTRGFRDVLEIGRLRTPGMFDLSWDKPEPLVPRHWRCEVTERIAADGSVVAPLDRDELRAVGAFFRDEGIESIAVCFLNSYRNPAHEREAEAILREGFPEIAVTTSVAVLPEQREYERTSTTVVNAYVLPVLRDYLASLADGLAAMGVTAPLYVSNSNGGLAPAALAQEKPVFFISSGRAAGVAGAGDLGRRTGVRNLVAFDMGGTTASASLVKDGELSRTTEYEFRAGISTPSRFIKAGGYMMRVPTVDVAEIGNGSGSIAYVDAGGLTCVGPISAGAAPGPACYGAGGDKPTVTDANLVMGFLPERLAGGSLTLDIGRARAAIDRHVATPLGLSVEEAAFGIRAIANANMARAIRAVTVERGLDPRDFKLLAYGGSGPNHACDLARILNVPEVIFPPAPGVFTAMGMLAGAIEHFLIRSVHRPLDRIAAAELKAVTDALAGEAHRELAARGHGREAVGLRFEIDLRFTGQDSELQVGFDPDRLDDEIGAMRPRFLALYRELYGYVSDGGVEAVNIRLTATVAATGEGAADIWTRTDGDSPDTPAVTRPIYFIRGGDWQETPVVERSAFAGTMAGPLAIESADTTIIVPPGAEARADLTGNIVVTIDD</sequence>
<feature type="domain" description="Hydantoinase A/oxoprolinase" evidence="1">
    <location>
        <begin position="204"/>
        <end position="499"/>
    </location>
</feature>
<dbReference type="Gene3D" id="3.30.420.40">
    <property type="match status" value="1"/>
</dbReference>
<protein>
    <submittedName>
        <fullName evidence="4">N-methylhydantoinase A</fullName>
    </submittedName>
</protein>
<dbReference type="InterPro" id="IPR049517">
    <property type="entry name" value="ACX-like_C"/>
</dbReference>
<evidence type="ECO:0000259" key="3">
    <source>
        <dbReference type="Pfam" id="PF19278"/>
    </source>
</evidence>
<dbReference type="GO" id="GO:0006749">
    <property type="term" value="P:glutathione metabolic process"/>
    <property type="evidence" value="ECO:0007669"/>
    <property type="project" value="TreeGrafter"/>
</dbReference>
<dbReference type="GO" id="GO:0017168">
    <property type="term" value="F:5-oxoprolinase (ATP-hydrolyzing) activity"/>
    <property type="evidence" value="ECO:0007669"/>
    <property type="project" value="TreeGrafter"/>
</dbReference>
<dbReference type="PANTHER" id="PTHR11365:SF23">
    <property type="entry name" value="HYPOTHETICAL 5-OXOPROLINASE (EUROFUNG)-RELATED"/>
    <property type="match status" value="1"/>
</dbReference>
<dbReference type="InterPro" id="IPR045079">
    <property type="entry name" value="Oxoprolinase-like"/>
</dbReference>
<dbReference type="Pfam" id="PF01968">
    <property type="entry name" value="Hydantoinase_A"/>
    <property type="match status" value="1"/>
</dbReference>
<dbReference type="InterPro" id="IPR002821">
    <property type="entry name" value="Hydantoinase_A"/>
</dbReference>
<feature type="domain" description="Acetophenone carboxylase-like C-terminal" evidence="3">
    <location>
        <begin position="516"/>
        <end position="684"/>
    </location>
</feature>
<evidence type="ECO:0000259" key="2">
    <source>
        <dbReference type="Pfam" id="PF05378"/>
    </source>
</evidence>
<dbReference type="Pfam" id="PF19278">
    <property type="entry name" value="Hydant_A_C"/>
    <property type="match status" value="1"/>
</dbReference>
<dbReference type="InterPro" id="IPR043129">
    <property type="entry name" value="ATPase_NBD"/>
</dbReference>
<dbReference type="Pfam" id="PF05378">
    <property type="entry name" value="Hydant_A_N"/>
    <property type="match status" value="1"/>
</dbReference>
<dbReference type="InterPro" id="IPR008040">
    <property type="entry name" value="Hydant_A_N"/>
</dbReference>
<dbReference type="RefSeq" id="WP_090878889.1">
    <property type="nucleotide sequence ID" value="NZ_FMXQ01000008.1"/>
</dbReference>
<name>A0A1G6DV78_9HYPH</name>
<dbReference type="GO" id="GO:0005829">
    <property type="term" value="C:cytosol"/>
    <property type="evidence" value="ECO:0007669"/>
    <property type="project" value="TreeGrafter"/>
</dbReference>
<dbReference type="SUPFAM" id="SSF53067">
    <property type="entry name" value="Actin-like ATPase domain"/>
    <property type="match status" value="1"/>
</dbReference>
<dbReference type="OrthoDB" id="9759608at2"/>